<dbReference type="EMBL" id="BHYK01000011">
    <property type="protein sequence ID" value="GCD10714.1"/>
    <property type="molecule type" value="Genomic_DNA"/>
</dbReference>
<dbReference type="PANTHER" id="PTHR43335:SF4">
    <property type="entry name" value="ABC TRANSPORTER, ATP-BINDING PROTEIN"/>
    <property type="match status" value="1"/>
</dbReference>
<name>A0A401UMF8_9CLOT</name>
<feature type="domain" description="ABC transporter" evidence="5">
    <location>
        <begin position="5"/>
        <end position="237"/>
    </location>
</feature>
<evidence type="ECO:0000313" key="7">
    <source>
        <dbReference type="Proteomes" id="UP000287872"/>
    </source>
</evidence>
<sequence>MKNVMEVKNVSKKIKGRTIIEDVSFEIKKGEICGFVGPNGAGKTTIIRLLTGLIKPNAGKLLINEIDVTKHRKQALVKLGAIVESPIFFNYMTGRDILINLVRLHPNIAKEERFNRVEEVLDIVNLSKRGNDKVSTYSLGMNQRLGIAQALLGKPEIIILDEPANGLDPLGMKELRELILKLNKEQGISFLVSSHLLDELQKICTKFVIINEGKLKFKGTSEEFFSISEGSIEDIFLKILGAKGESA</sequence>
<evidence type="ECO:0000259" key="5">
    <source>
        <dbReference type="PROSITE" id="PS50893"/>
    </source>
</evidence>
<protein>
    <submittedName>
        <fullName evidence="6">ABC transporter ATP-binding protein</fullName>
    </submittedName>
</protein>
<reference evidence="6 7" key="1">
    <citation type="submission" date="2018-11" db="EMBL/GenBank/DDBJ databases">
        <title>Genome sequencing and assembly of Clostridium tagluense strain A121.</title>
        <authorList>
            <person name="Murakami T."/>
            <person name="Segawa T."/>
            <person name="Shcherbakova V.A."/>
            <person name="Mori H."/>
            <person name="Yoshimura Y."/>
        </authorList>
    </citation>
    <scope>NUCLEOTIDE SEQUENCE [LARGE SCALE GENOMIC DNA]</scope>
    <source>
        <strain evidence="6 7">A121</strain>
    </source>
</reference>
<accession>A0A401UMF8</accession>
<dbReference type="InterPro" id="IPR027417">
    <property type="entry name" value="P-loop_NTPase"/>
</dbReference>
<evidence type="ECO:0000256" key="3">
    <source>
        <dbReference type="ARBA" id="ARBA00022741"/>
    </source>
</evidence>
<keyword evidence="4 6" id="KW-0067">ATP-binding</keyword>
<dbReference type="Gene3D" id="3.40.50.300">
    <property type="entry name" value="P-loop containing nucleotide triphosphate hydrolases"/>
    <property type="match status" value="1"/>
</dbReference>
<dbReference type="SUPFAM" id="SSF52540">
    <property type="entry name" value="P-loop containing nucleoside triphosphate hydrolases"/>
    <property type="match status" value="1"/>
</dbReference>
<dbReference type="GO" id="GO:0005524">
    <property type="term" value="F:ATP binding"/>
    <property type="evidence" value="ECO:0007669"/>
    <property type="project" value="UniProtKB-KW"/>
</dbReference>
<dbReference type="Proteomes" id="UP000287872">
    <property type="component" value="Unassembled WGS sequence"/>
</dbReference>
<evidence type="ECO:0000256" key="1">
    <source>
        <dbReference type="ARBA" id="ARBA00005417"/>
    </source>
</evidence>
<keyword evidence="7" id="KW-1185">Reference proteome</keyword>
<dbReference type="OrthoDB" id="9809205at2"/>
<evidence type="ECO:0000256" key="4">
    <source>
        <dbReference type="ARBA" id="ARBA00022840"/>
    </source>
</evidence>
<comment type="similarity">
    <text evidence="1">Belongs to the ABC transporter superfamily.</text>
</comment>
<proteinExistence type="inferred from homology"/>
<keyword evidence="2" id="KW-0813">Transport</keyword>
<gene>
    <name evidence="6" type="ORF">Ctaglu_23370</name>
</gene>
<dbReference type="Pfam" id="PF00005">
    <property type="entry name" value="ABC_tran"/>
    <property type="match status" value="1"/>
</dbReference>
<keyword evidence="3" id="KW-0547">Nucleotide-binding</keyword>
<dbReference type="GO" id="GO:0016887">
    <property type="term" value="F:ATP hydrolysis activity"/>
    <property type="evidence" value="ECO:0007669"/>
    <property type="project" value="InterPro"/>
</dbReference>
<evidence type="ECO:0000313" key="6">
    <source>
        <dbReference type="EMBL" id="GCD10714.1"/>
    </source>
</evidence>
<dbReference type="SMART" id="SM00382">
    <property type="entry name" value="AAA"/>
    <property type="match status" value="1"/>
</dbReference>
<evidence type="ECO:0000256" key="2">
    <source>
        <dbReference type="ARBA" id="ARBA00022448"/>
    </source>
</evidence>
<organism evidence="6 7">
    <name type="scientific">Clostridium tagluense</name>
    <dbReference type="NCBI Taxonomy" id="360422"/>
    <lineage>
        <taxon>Bacteria</taxon>
        <taxon>Bacillati</taxon>
        <taxon>Bacillota</taxon>
        <taxon>Clostridia</taxon>
        <taxon>Eubacteriales</taxon>
        <taxon>Clostridiaceae</taxon>
        <taxon>Clostridium</taxon>
    </lineage>
</organism>
<dbReference type="AlphaFoldDB" id="A0A401UMF8"/>
<dbReference type="InterPro" id="IPR003439">
    <property type="entry name" value="ABC_transporter-like_ATP-bd"/>
</dbReference>
<dbReference type="PANTHER" id="PTHR43335">
    <property type="entry name" value="ABC TRANSPORTER, ATP-BINDING PROTEIN"/>
    <property type="match status" value="1"/>
</dbReference>
<dbReference type="PROSITE" id="PS50893">
    <property type="entry name" value="ABC_TRANSPORTER_2"/>
    <property type="match status" value="1"/>
</dbReference>
<dbReference type="InterPro" id="IPR003593">
    <property type="entry name" value="AAA+_ATPase"/>
</dbReference>
<dbReference type="RefSeq" id="WP_125001814.1">
    <property type="nucleotide sequence ID" value="NZ_BHYK01000011.1"/>
</dbReference>
<comment type="caution">
    <text evidence="6">The sequence shown here is derived from an EMBL/GenBank/DDBJ whole genome shotgun (WGS) entry which is preliminary data.</text>
</comment>